<evidence type="ECO:0000313" key="1">
    <source>
        <dbReference type="EMBL" id="MBU9724055.1"/>
    </source>
</evidence>
<dbReference type="Proteomes" id="UP000790580">
    <property type="component" value="Unassembled WGS sequence"/>
</dbReference>
<protein>
    <submittedName>
        <fullName evidence="1">Uncharacterized protein</fullName>
    </submittedName>
</protein>
<evidence type="ECO:0000313" key="2">
    <source>
        <dbReference type="Proteomes" id="UP000790580"/>
    </source>
</evidence>
<comment type="caution">
    <text evidence="1">The sequence shown here is derived from an EMBL/GenBank/DDBJ whole genome shotgun (WGS) entry which is preliminary data.</text>
</comment>
<reference evidence="1 2" key="1">
    <citation type="submission" date="2021-06" db="EMBL/GenBank/DDBJ databases">
        <title>Bacillus sp. RD4P76, an endophyte from a halophyte.</title>
        <authorList>
            <person name="Sun J.-Q."/>
        </authorList>
    </citation>
    <scope>NUCLEOTIDE SEQUENCE [LARGE SCALE GENOMIC DNA]</scope>
    <source>
        <strain evidence="1 2">JCM 17098</strain>
    </source>
</reference>
<dbReference type="EMBL" id="JAHQCR010000088">
    <property type="protein sequence ID" value="MBU9724055.1"/>
    <property type="molecule type" value="Genomic_DNA"/>
</dbReference>
<dbReference type="RefSeq" id="WP_140354947.1">
    <property type="nucleotide sequence ID" value="NZ_JAHQCR010000088.1"/>
</dbReference>
<proteinExistence type="predicted"/>
<keyword evidence="2" id="KW-1185">Reference proteome</keyword>
<accession>A0ABS6JZN6</accession>
<name>A0ABS6JZN6_9BACI</name>
<sequence>MIVKDLVEARELMIDEVKENVVVVYELFDNADCHCEGVEIEEFECDPEEIIQILSGCSEDSLTCIKEYHVGEEFATVDDVLQDIRINYSSLLKA</sequence>
<organism evidence="1 2">
    <name type="scientific">Evansella alkalicola</name>
    <dbReference type="NCBI Taxonomy" id="745819"/>
    <lineage>
        <taxon>Bacteria</taxon>
        <taxon>Bacillati</taxon>
        <taxon>Bacillota</taxon>
        <taxon>Bacilli</taxon>
        <taxon>Bacillales</taxon>
        <taxon>Bacillaceae</taxon>
        <taxon>Evansella</taxon>
    </lineage>
</organism>
<gene>
    <name evidence="1" type="ORF">KS407_21765</name>
</gene>